<name>A0ABS7AQ14_9CLOT</name>
<evidence type="ECO:0000313" key="3">
    <source>
        <dbReference type="Proteomes" id="UP001519921"/>
    </source>
</evidence>
<reference evidence="2 3" key="1">
    <citation type="submission" date="2021-07" db="EMBL/GenBank/DDBJ databases">
        <title>Clostridium weizhouense sp. nov., an anaerobic bacterium isolated from activated sludge of Petroleum wastewater.</title>
        <authorList>
            <person name="Li Q."/>
        </authorList>
    </citation>
    <scope>NUCLEOTIDE SEQUENCE [LARGE SCALE GENOMIC DNA]</scope>
    <source>
        <strain evidence="2 3">YB-6</strain>
    </source>
</reference>
<accession>A0ABS7AQ14</accession>
<dbReference type="RefSeq" id="WP_219780180.1">
    <property type="nucleotide sequence ID" value="NZ_JAHXPT010000009.1"/>
</dbReference>
<evidence type="ECO:0000313" key="2">
    <source>
        <dbReference type="EMBL" id="MBW6410712.1"/>
    </source>
</evidence>
<dbReference type="EMBL" id="JAHXPT010000009">
    <property type="protein sequence ID" value="MBW6410712.1"/>
    <property type="molecule type" value="Genomic_DNA"/>
</dbReference>
<dbReference type="Pfam" id="PF04463">
    <property type="entry name" value="2-thiour_desulf"/>
    <property type="match status" value="1"/>
</dbReference>
<dbReference type="PANTHER" id="PTHR30087:SF0">
    <property type="entry name" value="INNER MEMBRANE PROTEIN"/>
    <property type="match status" value="1"/>
</dbReference>
<evidence type="ECO:0000259" key="1">
    <source>
        <dbReference type="Pfam" id="PF08349"/>
    </source>
</evidence>
<protein>
    <submittedName>
        <fullName evidence="2">DUF523 and DUF1722 domain-containing protein</fullName>
    </submittedName>
</protein>
<dbReference type="Pfam" id="PF08349">
    <property type="entry name" value="DUF1722"/>
    <property type="match status" value="1"/>
</dbReference>
<dbReference type="Proteomes" id="UP001519921">
    <property type="component" value="Unassembled WGS sequence"/>
</dbReference>
<comment type="caution">
    <text evidence="2">The sequence shown here is derived from an EMBL/GenBank/DDBJ whole genome shotgun (WGS) entry which is preliminary data.</text>
</comment>
<sequence length="322" mass="37109">MIDKNKPTILLSRCLEEACRYDGTAKKNTFIDRLKPYVNIITVCPEMDIGLPTPREALRLIESDYGYSLVFSKTGSDLTEKMNKFSDEFIDKLLSLKIDGAILKSKSPSCGINDVKIYKSFGKSAKISKKTNGIFAEKLINRVNSIPIEDDGRLTNFNIREHFLTRLFAMFNFKQVEECKSINELIKFQSEYKYLLMAYSPLKQKQLGRIVSNTDKENIEKSLTEYKELLSKALSVSPSTMRNINMLLHLFGYFSKDLTTKEKAFFLDNLERYRQKKVPFSLPLTIINSWVIRFDNKYLLSQKIFQAFPIELVEVTDSGKGI</sequence>
<dbReference type="PANTHER" id="PTHR30087">
    <property type="entry name" value="INNER MEMBRANE PROTEIN"/>
    <property type="match status" value="1"/>
</dbReference>
<dbReference type="InterPro" id="IPR007553">
    <property type="entry name" value="2-thiour_desulf"/>
</dbReference>
<keyword evidence="3" id="KW-1185">Reference proteome</keyword>
<dbReference type="PIRSF" id="PIRSF037004">
    <property type="entry name" value="UCP037004"/>
    <property type="match status" value="1"/>
</dbReference>
<gene>
    <name evidence="2" type="ORF">KYD98_11470</name>
</gene>
<organism evidence="2 3">
    <name type="scientific">Clostridium weizhouense</name>
    <dbReference type="NCBI Taxonomy" id="2859781"/>
    <lineage>
        <taxon>Bacteria</taxon>
        <taxon>Bacillati</taxon>
        <taxon>Bacillota</taxon>
        <taxon>Clostridia</taxon>
        <taxon>Eubacteriales</taxon>
        <taxon>Clostridiaceae</taxon>
        <taxon>Clostridium</taxon>
    </lineage>
</organism>
<proteinExistence type="predicted"/>
<dbReference type="InterPro" id="IPR013560">
    <property type="entry name" value="DUF1722"/>
</dbReference>
<feature type="domain" description="DUF1722" evidence="1">
    <location>
        <begin position="193"/>
        <end position="309"/>
    </location>
</feature>
<dbReference type="InterPro" id="IPR017087">
    <property type="entry name" value="UCP037004"/>
</dbReference>